<reference evidence="9 10" key="1">
    <citation type="journal article" date="2018" name="Front. Microbiol.">
        <title>Genome-Wide Analysis of Corynespora cassiicola Leaf Fall Disease Putative Effectors.</title>
        <authorList>
            <person name="Lopez D."/>
            <person name="Ribeiro S."/>
            <person name="Label P."/>
            <person name="Fumanal B."/>
            <person name="Venisse J.S."/>
            <person name="Kohler A."/>
            <person name="de Oliveira R.R."/>
            <person name="Labutti K."/>
            <person name="Lipzen A."/>
            <person name="Lail K."/>
            <person name="Bauer D."/>
            <person name="Ohm R.A."/>
            <person name="Barry K.W."/>
            <person name="Spatafora J."/>
            <person name="Grigoriev I.V."/>
            <person name="Martin F.M."/>
            <person name="Pujade-Renaud V."/>
        </authorList>
    </citation>
    <scope>NUCLEOTIDE SEQUENCE [LARGE SCALE GENOMIC DNA]</scope>
    <source>
        <strain evidence="9 10">Philippines</strain>
    </source>
</reference>
<keyword evidence="3 7" id="KW-0812">Transmembrane</keyword>
<dbReference type="Proteomes" id="UP000240883">
    <property type="component" value="Unassembled WGS sequence"/>
</dbReference>
<comment type="subcellular location">
    <subcellularLocation>
        <location evidence="1">Membrane</location>
        <topology evidence="1">Multi-pass membrane protein</topology>
    </subcellularLocation>
</comment>
<gene>
    <name evidence="9" type="ORF">BS50DRAFT_612051</name>
</gene>
<dbReference type="InterPro" id="IPR020846">
    <property type="entry name" value="MFS_dom"/>
</dbReference>
<feature type="domain" description="Major facilitator superfamily (MFS) profile" evidence="8">
    <location>
        <begin position="49"/>
        <end position="485"/>
    </location>
</feature>
<feature type="transmembrane region" description="Helical" evidence="7">
    <location>
        <begin position="148"/>
        <end position="170"/>
    </location>
</feature>
<dbReference type="GO" id="GO:0016020">
    <property type="term" value="C:membrane"/>
    <property type="evidence" value="ECO:0007669"/>
    <property type="project" value="UniProtKB-SubCell"/>
</dbReference>
<proteinExistence type="predicted"/>
<dbReference type="FunFam" id="1.20.1250.20:FF:000013">
    <property type="entry name" value="MFS general substrate transporter"/>
    <property type="match status" value="1"/>
</dbReference>
<evidence type="ECO:0000256" key="6">
    <source>
        <dbReference type="SAM" id="MobiDB-lite"/>
    </source>
</evidence>
<feature type="transmembrane region" description="Helical" evidence="7">
    <location>
        <begin position="215"/>
        <end position="237"/>
    </location>
</feature>
<dbReference type="EMBL" id="KZ678139">
    <property type="protein sequence ID" value="PSN63696.1"/>
    <property type="molecule type" value="Genomic_DNA"/>
</dbReference>
<dbReference type="GO" id="GO:0022857">
    <property type="term" value="F:transmembrane transporter activity"/>
    <property type="evidence" value="ECO:0007669"/>
    <property type="project" value="InterPro"/>
</dbReference>
<dbReference type="SUPFAM" id="SSF103473">
    <property type="entry name" value="MFS general substrate transporter"/>
    <property type="match status" value="1"/>
</dbReference>
<evidence type="ECO:0000256" key="2">
    <source>
        <dbReference type="ARBA" id="ARBA00022448"/>
    </source>
</evidence>
<keyword evidence="2" id="KW-0813">Transport</keyword>
<dbReference type="Gene3D" id="1.20.1250.20">
    <property type="entry name" value="MFS general substrate transporter like domains"/>
    <property type="match status" value="2"/>
</dbReference>
<keyword evidence="10" id="KW-1185">Reference proteome</keyword>
<dbReference type="Pfam" id="PF07690">
    <property type="entry name" value="MFS_1"/>
    <property type="match status" value="1"/>
</dbReference>
<evidence type="ECO:0000256" key="4">
    <source>
        <dbReference type="ARBA" id="ARBA00022989"/>
    </source>
</evidence>
<feature type="transmembrane region" description="Helical" evidence="7">
    <location>
        <begin position="122"/>
        <end position="142"/>
    </location>
</feature>
<feature type="transmembrane region" description="Helical" evidence="7">
    <location>
        <begin position="375"/>
        <end position="394"/>
    </location>
</feature>
<dbReference type="PANTHER" id="PTHR43791">
    <property type="entry name" value="PERMEASE-RELATED"/>
    <property type="match status" value="1"/>
</dbReference>
<dbReference type="PANTHER" id="PTHR43791:SF49">
    <property type="entry name" value="TRANSPORTER, PUTATIVE (AFU_ORTHOLOGUE AFUA_4G04250)-RELATED"/>
    <property type="match status" value="1"/>
</dbReference>
<dbReference type="InterPro" id="IPR011701">
    <property type="entry name" value="MFS"/>
</dbReference>
<evidence type="ECO:0000313" key="10">
    <source>
        <dbReference type="Proteomes" id="UP000240883"/>
    </source>
</evidence>
<evidence type="ECO:0000256" key="1">
    <source>
        <dbReference type="ARBA" id="ARBA00004141"/>
    </source>
</evidence>
<evidence type="ECO:0000256" key="5">
    <source>
        <dbReference type="ARBA" id="ARBA00023136"/>
    </source>
</evidence>
<dbReference type="InterPro" id="IPR036259">
    <property type="entry name" value="MFS_trans_sf"/>
</dbReference>
<dbReference type="OrthoDB" id="3639251at2759"/>
<dbReference type="AlphaFoldDB" id="A0A2T2NEM3"/>
<dbReference type="PROSITE" id="PS50850">
    <property type="entry name" value="MFS"/>
    <property type="match status" value="1"/>
</dbReference>
<feature type="region of interest" description="Disordered" evidence="6">
    <location>
        <begin position="1"/>
        <end position="30"/>
    </location>
</feature>
<evidence type="ECO:0000256" key="3">
    <source>
        <dbReference type="ARBA" id="ARBA00022692"/>
    </source>
</evidence>
<feature type="transmembrane region" description="Helical" evidence="7">
    <location>
        <begin position="182"/>
        <end position="203"/>
    </location>
</feature>
<feature type="transmembrane region" description="Helical" evidence="7">
    <location>
        <begin position="406"/>
        <end position="431"/>
    </location>
</feature>
<dbReference type="FunFam" id="1.20.1250.20:FF:000057">
    <property type="entry name" value="MFS general substrate transporter"/>
    <property type="match status" value="1"/>
</dbReference>
<evidence type="ECO:0000313" key="9">
    <source>
        <dbReference type="EMBL" id="PSN63696.1"/>
    </source>
</evidence>
<feature type="transmembrane region" description="Helical" evidence="7">
    <location>
        <begin position="91"/>
        <end position="110"/>
    </location>
</feature>
<keyword evidence="4 7" id="KW-1133">Transmembrane helix</keyword>
<feature type="transmembrane region" description="Helical" evidence="7">
    <location>
        <begin position="286"/>
        <end position="305"/>
    </location>
</feature>
<sequence>MDKPTAAEQLEHHSSADKEHSEDLKESGEVDVLDEERNRKLNRRLDIRVLPLCAWVYLLNFLDRGNIGNSKVLNKETGDDLMSNTGLTANGYALTVTLFSLAYAIFEVPSNYVMKHYVRPSLWLGFLLFAWGALTIGFAGVQNYATVVVLRFLIGAFEAGFFPGIVYFITIWYRFNERAVRIAIVIAFCNLAGAFGGAIAFGVGHINGAAGLEGFRWLFIIEGIITLLSAFLLWFYLPDYPALAKWLSASDKKFAVDRLLARGGGYIQTHASRREIRDTCLSPRMLLHYLAYVADVVPQGSFTFFTPTIVTGLGYSSIQAQLLTVPPWVVGFVVAISLSWSADRFNARGWHVAGASVVGGVGWLTAGLLPRDAYVQRYGCLCLAAAGAFPAAPSMTNWVTCNTPSFLTIALAVALHNSCAGVGQIVAQWIWKEEEAERGYPTGNFVCAGCSFFVAAVAIGLRLWYARMNRLGVKDASGQSRIWAL</sequence>
<accession>A0A2T2NEM3</accession>
<name>A0A2T2NEM3_CORCC</name>
<feature type="transmembrane region" description="Helical" evidence="7">
    <location>
        <begin position="443"/>
        <end position="465"/>
    </location>
</feature>
<evidence type="ECO:0000259" key="8">
    <source>
        <dbReference type="PROSITE" id="PS50850"/>
    </source>
</evidence>
<organism evidence="9 10">
    <name type="scientific">Corynespora cassiicola Philippines</name>
    <dbReference type="NCBI Taxonomy" id="1448308"/>
    <lineage>
        <taxon>Eukaryota</taxon>
        <taxon>Fungi</taxon>
        <taxon>Dikarya</taxon>
        <taxon>Ascomycota</taxon>
        <taxon>Pezizomycotina</taxon>
        <taxon>Dothideomycetes</taxon>
        <taxon>Pleosporomycetidae</taxon>
        <taxon>Pleosporales</taxon>
        <taxon>Corynesporascaceae</taxon>
        <taxon>Corynespora</taxon>
    </lineage>
</organism>
<feature type="transmembrane region" description="Helical" evidence="7">
    <location>
        <begin position="325"/>
        <end position="342"/>
    </location>
</feature>
<evidence type="ECO:0000256" key="7">
    <source>
        <dbReference type="SAM" id="Phobius"/>
    </source>
</evidence>
<keyword evidence="5 7" id="KW-0472">Membrane</keyword>
<feature type="transmembrane region" description="Helical" evidence="7">
    <location>
        <begin position="349"/>
        <end position="369"/>
    </location>
</feature>
<feature type="compositionally biased region" description="Basic and acidic residues" evidence="6">
    <location>
        <begin position="1"/>
        <end position="28"/>
    </location>
</feature>
<protein>
    <submittedName>
        <fullName evidence="9">MFS transporter</fullName>
    </submittedName>
</protein>